<dbReference type="RefSeq" id="WP_413279063.1">
    <property type="nucleotide sequence ID" value="NZ_JBHFNT010000169.1"/>
</dbReference>
<protein>
    <recommendedName>
        <fullName evidence="3">HicB-like antitoxin of toxin-antitoxin system domain-containing protein</fullName>
    </recommendedName>
</protein>
<evidence type="ECO:0000313" key="1">
    <source>
        <dbReference type="EMBL" id="MFB2836690.1"/>
    </source>
</evidence>
<gene>
    <name evidence="1" type="ORF">ACE1CA_19340</name>
</gene>
<accession>A0ABV4WNN0</accession>
<keyword evidence="2" id="KW-1185">Reference proteome</keyword>
<evidence type="ECO:0000313" key="2">
    <source>
        <dbReference type="Proteomes" id="UP001576780"/>
    </source>
</evidence>
<comment type="caution">
    <text evidence="1">The sequence shown here is derived from an EMBL/GenBank/DDBJ whole genome shotgun (WGS) entry which is preliminary data.</text>
</comment>
<reference evidence="1 2" key="1">
    <citation type="submission" date="2024-09" db="EMBL/GenBank/DDBJ databases">
        <title>Floridaenema gen nov. (Aerosakkonemataceae, Aerosakkonematales ord. nov., Cyanobacteria) from benthic tropical and subtropical fresh waters, with the description of four new species.</title>
        <authorList>
            <person name="Moretto J.A."/>
            <person name="Berthold D.E."/>
            <person name="Lefler F.W."/>
            <person name="Huang I.-S."/>
            <person name="Laughinghouse H. IV."/>
        </authorList>
    </citation>
    <scope>NUCLEOTIDE SEQUENCE [LARGE SCALE GENOMIC DNA]</scope>
    <source>
        <strain evidence="1 2">BLCC-F167</strain>
    </source>
</reference>
<evidence type="ECO:0008006" key="3">
    <source>
        <dbReference type="Google" id="ProtNLM"/>
    </source>
</evidence>
<proteinExistence type="predicted"/>
<dbReference type="Proteomes" id="UP001576780">
    <property type="component" value="Unassembled WGS sequence"/>
</dbReference>
<organism evidence="1 2">
    <name type="scientific">Floridaenema evergladense BLCC-F167</name>
    <dbReference type="NCBI Taxonomy" id="3153639"/>
    <lineage>
        <taxon>Bacteria</taxon>
        <taxon>Bacillati</taxon>
        <taxon>Cyanobacteriota</taxon>
        <taxon>Cyanophyceae</taxon>
        <taxon>Oscillatoriophycideae</taxon>
        <taxon>Aerosakkonematales</taxon>
        <taxon>Aerosakkonemataceae</taxon>
        <taxon>Floridanema</taxon>
        <taxon>Floridanema evergladense</taxon>
    </lineage>
</organism>
<name>A0ABV4WNN0_9CYAN</name>
<sequence length="89" mass="9937">MHIDYTVQIWKEDSQFIAHAMPLDIMSSGLTPEAARIALDEAVHLFLVTAADIGTLDEILQEVGYKFQDGKWISPQWVAIEKHSVTVGV</sequence>
<dbReference type="EMBL" id="JBHFNT010000169">
    <property type="protein sequence ID" value="MFB2836690.1"/>
    <property type="molecule type" value="Genomic_DNA"/>
</dbReference>